<dbReference type="Pfam" id="PF14223">
    <property type="entry name" value="Retrotran_gag_2"/>
    <property type="match status" value="1"/>
</dbReference>
<protein>
    <recommendedName>
        <fullName evidence="3">DUF4219 domain-containing protein</fullName>
    </recommendedName>
</protein>
<evidence type="ECO:0008006" key="3">
    <source>
        <dbReference type="Google" id="ProtNLM"/>
    </source>
</evidence>
<name>A0AAV5LC53_9ROSI</name>
<comment type="caution">
    <text evidence="1">The sequence shown here is derived from an EMBL/GenBank/DDBJ whole genome shotgun (WGS) entry which is preliminary data.</text>
</comment>
<accession>A0AAV5LC53</accession>
<sequence length="149" mass="17261">METATLPPNMIVPEVLGEYNYERWSILIEHYLAAQDVWDVIEQIPTTEEMNERGWNKKNALALHAIKISCGAKAFDLIKNQKSARDAWKALHDMQNVSVYHYFPRRHEFVPRDMATPSERGFILSLSLFFFCQNSSVCSSSLLFQHLLL</sequence>
<reference evidence="1 2" key="1">
    <citation type="journal article" date="2021" name="Commun. Biol.">
        <title>The genome of Shorea leprosula (Dipterocarpaceae) highlights the ecological relevance of drought in aseasonal tropical rainforests.</title>
        <authorList>
            <person name="Ng K.K.S."/>
            <person name="Kobayashi M.J."/>
            <person name="Fawcett J.A."/>
            <person name="Hatakeyama M."/>
            <person name="Paape T."/>
            <person name="Ng C.H."/>
            <person name="Ang C.C."/>
            <person name="Tnah L.H."/>
            <person name="Lee C.T."/>
            <person name="Nishiyama T."/>
            <person name="Sese J."/>
            <person name="O'Brien M.J."/>
            <person name="Copetti D."/>
            <person name="Mohd Noor M.I."/>
            <person name="Ong R.C."/>
            <person name="Putra M."/>
            <person name="Sireger I.Z."/>
            <person name="Indrioko S."/>
            <person name="Kosugi Y."/>
            <person name="Izuno A."/>
            <person name="Isagi Y."/>
            <person name="Lee S.L."/>
            <person name="Shimizu K.K."/>
        </authorList>
    </citation>
    <scope>NUCLEOTIDE SEQUENCE [LARGE SCALE GENOMIC DNA]</scope>
    <source>
        <strain evidence="1">214</strain>
    </source>
</reference>
<gene>
    <name evidence="1" type="ORF">SLEP1_g43169</name>
</gene>
<dbReference type="Proteomes" id="UP001054252">
    <property type="component" value="Unassembled WGS sequence"/>
</dbReference>
<evidence type="ECO:0000313" key="2">
    <source>
        <dbReference type="Proteomes" id="UP001054252"/>
    </source>
</evidence>
<dbReference type="AlphaFoldDB" id="A0AAV5LC53"/>
<evidence type="ECO:0000313" key="1">
    <source>
        <dbReference type="EMBL" id="GKV34828.1"/>
    </source>
</evidence>
<dbReference type="EMBL" id="BPVZ01000107">
    <property type="protein sequence ID" value="GKV34828.1"/>
    <property type="molecule type" value="Genomic_DNA"/>
</dbReference>
<organism evidence="1 2">
    <name type="scientific">Rubroshorea leprosula</name>
    <dbReference type="NCBI Taxonomy" id="152421"/>
    <lineage>
        <taxon>Eukaryota</taxon>
        <taxon>Viridiplantae</taxon>
        <taxon>Streptophyta</taxon>
        <taxon>Embryophyta</taxon>
        <taxon>Tracheophyta</taxon>
        <taxon>Spermatophyta</taxon>
        <taxon>Magnoliopsida</taxon>
        <taxon>eudicotyledons</taxon>
        <taxon>Gunneridae</taxon>
        <taxon>Pentapetalae</taxon>
        <taxon>rosids</taxon>
        <taxon>malvids</taxon>
        <taxon>Malvales</taxon>
        <taxon>Dipterocarpaceae</taxon>
        <taxon>Rubroshorea</taxon>
    </lineage>
</organism>
<keyword evidence="2" id="KW-1185">Reference proteome</keyword>
<proteinExistence type="predicted"/>